<sequence>MTLVRQIALISAGCQPWNLNVVDSTGSRFAYAATLAIYIYEWDPEGNQFYLHSIMSEHKKTISAIAWNLKDKDILASSSVDFKICVWHVTKRKLLASLNTPHAIPALMSWFPSDEDCLAYCDGKGPLCLWKYTEKNGREGPVSHPLKEISAVSSTITQISWHRTAPGRLALGHADGTISLYLQGKKPQLHVKLGGGSAGSVSWLLWEPFSQNYLLICTTNGRLQLIDSSTDVASVITTYSLPSKAVTIKCAAWLMEAPGAFVTGDAEAGVLRIWTVAKEKPQETFRLKHVGFKALCVLPADSTSTPGAGTSEKMKFVSRIVCLFFDGGVGVYNLRNSAWDFLKNMGHLETIFDCQFKPDDPDLLATASFDGTVKVWNVNTMEAVNSSQGDASIIYSLSWAPGDINCLAAATSKSGLFIWNFKKGSVRKIDDHAQDTYVYCVAWNQTDARKIASGGGDGTCMIHQTDGKLIQSFKHPSTVYGCDWNPNNESTIATACEDGLVRIFYVGSGTDKPLKVLSGHNGKVFRVKWSPLKDGILCSTSDDCSVRVWHYAQGIAVRVLEGHTSYTRGLVWCPELPNIVISGSWDSTIAVWDISDGACLDIIEDHGADVYGLACHAERPLLLASTSRDSTVRFWSMLPLVSSLYLKILVSRPLNDVFSPSSNQGSDDFVEKFGLYGSQSKLLKDILCKSEASYSLNEWRAISALFCPPSGRSNLWDLLLVIKEKEVDLSQYKNGITHKKHVIKLTMAKALEKELANVSFFGSGVNTCGKRENLQKAAEYHLLTGNLKKYCELKAQQDEWLEAIALAPGVSLSFWKELTAKWQVKRGEENSELVAPFLIATNKADELVKHYVKQNCLEKAHIISIAMSEGLMPSVSVCNEGNLKEKNSSKNSNYEKLIYDNIKRLAERNMLSGSPVKAACWYLSNSDIQGALYCLLRGHELELVVSLCLSLQIKNPSFKMALKYLAWRCVGKREWDIAIETLDLCPGTEHEKIAVCVNCELSTEEKNFLHEKANLPPVDECAKIAEEKHQNQGCVLEIIQYNLLSREYRKGLNIGLKYIKETLAEPKWNLESVWTLLRLMSCINTNILQDISFDRHRFELQVYCAYVGALIAIRQGFYPLVVPLFSTAVSLIRKVHNPDLSITEDQISSEMHAWVKSKNANYIDCECSIFKELMAKALEDPPYGDVGVTIVTGSNLPRHSDHHTCFLRGTAIRGPVYFLDDSSSAISLNDALMWAKVNRFSPLKTGSVINPF</sequence>
<dbReference type="Proteomes" id="UP000807504">
    <property type="component" value="Unassembled WGS sequence"/>
</dbReference>
<dbReference type="InterPro" id="IPR001680">
    <property type="entry name" value="WD40_rpt"/>
</dbReference>
<protein>
    <submittedName>
        <fullName evidence="4">WD repeat-containing protein 17</fullName>
    </submittedName>
</protein>
<feature type="repeat" description="WD" evidence="3">
    <location>
        <begin position="603"/>
        <end position="637"/>
    </location>
</feature>
<reference evidence="4" key="1">
    <citation type="journal article" date="2020" name="bioRxiv">
        <title>Chromosome-level reference genome of the European wasp spider Argiope bruennichi: a resource for studies on range expansion and evolutionary adaptation.</title>
        <authorList>
            <person name="Sheffer M.M."/>
            <person name="Hoppe A."/>
            <person name="Krehenwinkel H."/>
            <person name="Uhl G."/>
            <person name="Kuss A.W."/>
            <person name="Jensen L."/>
            <person name="Jensen C."/>
            <person name="Gillespie R.G."/>
            <person name="Hoff K.J."/>
            <person name="Prost S."/>
        </authorList>
    </citation>
    <scope>NUCLEOTIDE SEQUENCE</scope>
</reference>
<dbReference type="EMBL" id="JABXBU010000030">
    <property type="protein sequence ID" value="KAF8784360.1"/>
    <property type="molecule type" value="Genomic_DNA"/>
</dbReference>
<feature type="repeat" description="WD" evidence="3">
    <location>
        <begin position="517"/>
        <end position="559"/>
    </location>
</feature>
<feature type="repeat" description="WD" evidence="3">
    <location>
        <begin position="560"/>
        <end position="602"/>
    </location>
</feature>
<dbReference type="InterPro" id="IPR036322">
    <property type="entry name" value="WD40_repeat_dom_sf"/>
</dbReference>
<dbReference type="PANTHER" id="PTHR44464">
    <property type="entry name" value="WD REPEAT-CONTAINING PROTEIN 17"/>
    <property type="match status" value="1"/>
</dbReference>
<evidence type="ECO:0000313" key="4">
    <source>
        <dbReference type="EMBL" id="KAF8784360.1"/>
    </source>
</evidence>
<evidence type="ECO:0000256" key="3">
    <source>
        <dbReference type="PROSITE-ProRule" id="PRU00221"/>
    </source>
</evidence>
<dbReference type="PROSITE" id="PS50082">
    <property type="entry name" value="WD_REPEATS_2"/>
    <property type="match status" value="5"/>
</dbReference>
<dbReference type="SMART" id="SM00320">
    <property type="entry name" value="WD40"/>
    <property type="match status" value="12"/>
</dbReference>
<dbReference type="PRINTS" id="PR00320">
    <property type="entry name" value="GPROTEINBRPT"/>
</dbReference>
<dbReference type="OrthoDB" id="6334762at2759"/>
<reference evidence="4" key="2">
    <citation type="submission" date="2020-06" db="EMBL/GenBank/DDBJ databases">
        <authorList>
            <person name="Sheffer M."/>
        </authorList>
    </citation>
    <scope>NUCLEOTIDE SEQUENCE</scope>
</reference>
<dbReference type="AlphaFoldDB" id="A0A8T0F4M7"/>
<name>A0A8T0F4M7_ARGBR</name>
<gene>
    <name evidence="4" type="ORF">HNY73_010048</name>
</gene>
<dbReference type="Pfam" id="PF00400">
    <property type="entry name" value="WD40"/>
    <property type="match status" value="7"/>
</dbReference>
<dbReference type="InterPro" id="IPR015943">
    <property type="entry name" value="WD40/YVTN_repeat-like_dom_sf"/>
</dbReference>
<dbReference type="SUPFAM" id="SSF50978">
    <property type="entry name" value="WD40 repeat-like"/>
    <property type="match status" value="2"/>
</dbReference>
<dbReference type="PROSITE" id="PS00678">
    <property type="entry name" value="WD_REPEATS_1"/>
    <property type="match status" value="2"/>
</dbReference>
<organism evidence="4 5">
    <name type="scientific">Argiope bruennichi</name>
    <name type="common">Wasp spider</name>
    <name type="synonym">Aranea bruennichi</name>
    <dbReference type="NCBI Taxonomy" id="94029"/>
    <lineage>
        <taxon>Eukaryota</taxon>
        <taxon>Metazoa</taxon>
        <taxon>Ecdysozoa</taxon>
        <taxon>Arthropoda</taxon>
        <taxon>Chelicerata</taxon>
        <taxon>Arachnida</taxon>
        <taxon>Araneae</taxon>
        <taxon>Araneomorphae</taxon>
        <taxon>Entelegynae</taxon>
        <taxon>Araneoidea</taxon>
        <taxon>Araneidae</taxon>
        <taxon>Argiope</taxon>
    </lineage>
</organism>
<feature type="repeat" description="WD" evidence="3">
    <location>
        <begin position="55"/>
        <end position="97"/>
    </location>
</feature>
<dbReference type="OMA" id="GVFIWDI"/>
<dbReference type="Gene3D" id="2.130.10.10">
    <property type="entry name" value="YVTN repeat-like/Quinoprotein amine dehydrogenase"/>
    <property type="match status" value="3"/>
</dbReference>
<evidence type="ECO:0000256" key="1">
    <source>
        <dbReference type="ARBA" id="ARBA00022574"/>
    </source>
</evidence>
<evidence type="ECO:0000313" key="5">
    <source>
        <dbReference type="Proteomes" id="UP000807504"/>
    </source>
</evidence>
<dbReference type="CDD" id="cd00200">
    <property type="entry name" value="WD40"/>
    <property type="match status" value="1"/>
</dbReference>
<dbReference type="InterPro" id="IPR019775">
    <property type="entry name" value="WD40_repeat_CS"/>
</dbReference>
<keyword evidence="1 3" id="KW-0853">WD repeat</keyword>
<evidence type="ECO:0000256" key="2">
    <source>
        <dbReference type="ARBA" id="ARBA00022737"/>
    </source>
</evidence>
<dbReference type="PROSITE" id="PS50294">
    <property type="entry name" value="WD_REPEATS_REGION"/>
    <property type="match status" value="3"/>
</dbReference>
<comment type="caution">
    <text evidence="4">The sequence shown here is derived from an EMBL/GenBank/DDBJ whole genome shotgun (WGS) entry which is preliminary data.</text>
</comment>
<keyword evidence="2" id="KW-0677">Repeat</keyword>
<accession>A0A8T0F4M7</accession>
<proteinExistence type="predicted"/>
<dbReference type="InterPro" id="IPR020472">
    <property type="entry name" value="WD40_PAC1"/>
</dbReference>
<feature type="repeat" description="WD" evidence="3">
    <location>
        <begin position="344"/>
        <end position="386"/>
    </location>
</feature>
<dbReference type="PANTHER" id="PTHR44464:SF1">
    <property type="entry name" value="WD REPEAT-CONTAINING PROTEIN 17"/>
    <property type="match status" value="1"/>
</dbReference>
<keyword evidence="5" id="KW-1185">Reference proteome</keyword>